<feature type="region of interest" description="Disordered" evidence="1">
    <location>
        <begin position="83"/>
        <end position="102"/>
    </location>
</feature>
<dbReference type="Proteomes" id="UP000324800">
    <property type="component" value="Unassembled WGS sequence"/>
</dbReference>
<comment type="caution">
    <text evidence="2">The sequence shown here is derived from an EMBL/GenBank/DDBJ whole genome shotgun (WGS) entry which is preliminary data.</text>
</comment>
<proteinExistence type="predicted"/>
<gene>
    <name evidence="2" type="ORF">EZS28_006049</name>
</gene>
<protein>
    <submittedName>
        <fullName evidence="2">Uncharacterized protein</fullName>
    </submittedName>
</protein>
<reference evidence="2 3" key="1">
    <citation type="submission" date="2019-03" db="EMBL/GenBank/DDBJ databases">
        <title>Single cell metagenomics reveals metabolic interactions within the superorganism composed of flagellate Streblomastix strix and complex community of Bacteroidetes bacteria on its surface.</title>
        <authorList>
            <person name="Treitli S.C."/>
            <person name="Kolisko M."/>
            <person name="Husnik F."/>
            <person name="Keeling P."/>
            <person name="Hampl V."/>
        </authorList>
    </citation>
    <scope>NUCLEOTIDE SEQUENCE [LARGE SCALE GENOMIC DNA]</scope>
    <source>
        <strain evidence="2">ST1C</strain>
    </source>
</reference>
<dbReference type="AlphaFoldDB" id="A0A5J4WTR9"/>
<name>A0A5J4WTR9_9EUKA</name>
<evidence type="ECO:0000313" key="2">
    <source>
        <dbReference type="EMBL" id="KAA6398424.1"/>
    </source>
</evidence>
<sequence length="102" mass="11968">MSYRKQKVEPNEEKFSIEDVLYHLNKLKKEKNSRDSDTNGKDEIPLNLIQSILGNGDVELVGMRIIENVNGVKQERRLFGSDEVRQEDRERDRVKQLENMHG</sequence>
<dbReference type="EMBL" id="SNRW01000958">
    <property type="protein sequence ID" value="KAA6398424.1"/>
    <property type="molecule type" value="Genomic_DNA"/>
</dbReference>
<accession>A0A5J4WTR9</accession>
<evidence type="ECO:0000256" key="1">
    <source>
        <dbReference type="SAM" id="MobiDB-lite"/>
    </source>
</evidence>
<evidence type="ECO:0000313" key="3">
    <source>
        <dbReference type="Proteomes" id="UP000324800"/>
    </source>
</evidence>
<organism evidence="2 3">
    <name type="scientific">Streblomastix strix</name>
    <dbReference type="NCBI Taxonomy" id="222440"/>
    <lineage>
        <taxon>Eukaryota</taxon>
        <taxon>Metamonada</taxon>
        <taxon>Preaxostyla</taxon>
        <taxon>Oxymonadida</taxon>
        <taxon>Streblomastigidae</taxon>
        <taxon>Streblomastix</taxon>
    </lineage>
</organism>